<keyword evidence="2" id="KW-1185">Reference proteome</keyword>
<reference evidence="2" key="1">
    <citation type="journal article" date="2022" name="Mol. Ecol. Resour.">
        <title>The genomes of chicory, endive, great burdock and yacon provide insights into Asteraceae palaeo-polyploidization history and plant inulin production.</title>
        <authorList>
            <person name="Fan W."/>
            <person name="Wang S."/>
            <person name="Wang H."/>
            <person name="Wang A."/>
            <person name="Jiang F."/>
            <person name="Liu H."/>
            <person name="Zhao H."/>
            <person name="Xu D."/>
            <person name="Zhang Y."/>
        </authorList>
    </citation>
    <scope>NUCLEOTIDE SEQUENCE [LARGE SCALE GENOMIC DNA]</scope>
    <source>
        <strain evidence="2">cv. Punajuju</strain>
    </source>
</reference>
<reference evidence="1 2" key="2">
    <citation type="journal article" date="2022" name="Mol. Ecol. Resour.">
        <title>The genomes of chicory, endive, great burdock and yacon provide insights into Asteraceae paleo-polyploidization history and plant inulin production.</title>
        <authorList>
            <person name="Fan W."/>
            <person name="Wang S."/>
            <person name="Wang H."/>
            <person name="Wang A."/>
            <person name="Jiang F."/>
            <person name="Liu H."/>
            <person name="Zhao H."/>
            <person name="Xu D."/>
            <person name="Zhang Y."/>
        </authorList>
    </citation>
    <scope>NUCLEOTIDE SEQUENCE [LARGE SCALE GENOMIC DNA]</scope>
    <source>
        <strain evidence="2">cv. Punajuju</strain>
        <tissue evidence="1">Leaves</tissue>
    </source>
</reference>
<proteinExistence type="predicted"/>
<comment type="caution">
    <text evidence="1">The sequence shown here is derived from an EMBL/GenBank/DDBJ whole genome shotgun (WGS) entry which is preliminary data.</text>
</comment>
<organism evidence="1 2">
    <name type="scientific">Cichorium intybus</name>
    <name type="common">Chicory</name>
    <dbReference type="NCBI Taxonomy" id="13427"/>
    <lineage>
        <taxon>Eukaryota</taxon>
        <taxon>Viridiplantae</taxon>
        <taxon>Streptophyta</taxon>
        <taxon>Embryophyta</taxon>
        <taxon>Tracheophyta</taxon>
        <taxon>Spermatophyta</taxon>
        <taxon>Magnoliopsida</taxon>
        <taxon>eudicotyledons</taxon>
        <taxon>Gunneridae</taxon>
        <taxon>Pentapetalae</taxon>
        <taxon>asterids</taxon>
        <taxon>campanulids</taxon>
        <taxon>Asterales</taxon>
        <taxon>Asteraceae</taxon>
        <taxon>Cichorioideae</taxon>
        <taxon>Cichorieae</taxon>
        <taxon>Cichoriinae</taxon>
        <taxon>Cichorium</taxon>
    </lineage>
</organism>
<name>A0ACB9F6N8_CICIN</name>
<gene>
    <name evidence="1" type="ORF">L2E82_16843</name>
</gene>
<accession>A0ACB9F6N8</accession>
<evidence type="ECO:0000313" key="2">
    <source>
        <dbReference type="Proteomes" id="UP001055811"/>
    </source>
</evidence>
<sequence length="335" mass="36789">MLAVLPTLVSLLLMSLVHENPSNTTNDKRHLNKFSLIALVIAAYLTIILISENFFVFPPWAHFFTTIILLILISSPLHIALKAQKSESSTSLTMTPFIFALEAQEGPPVPVIETNLAQAMSTVNFWLLFLAMVCAMGSGLATINNITQIGESLHYSTVEINSMLSLWSIWNFLGRFCGGYVSDLFLHKYGWGRPLFISLTLAAMVVGHLVIGLDVSLLFGTFVVGVCYGSQWSLMPTITSEIFGVKHMGTIFNTIAAANPVGSYILSVLVIGRFYDMEAGGGGKCEGINCFMHSFFVFGGVCGFGFFVSLVLFFRTKGFYALVLERRSDRVEVEG</sequence>
<protein>
    <submittedName>
        <fullName evidence="1">Uncharacterized protein</fullName>
    </submittedName>
</protein>
<dbReference type="Proteomes" id="UP001055811">
    <property type="component" value="Linkage Group LG03"/>
</dbReference>
<evidence type="ECO:0000313" key="1">
    <source>
        <dbReference type="EMBL" id="KAI3766772.1"/>
    </source>
</evidence>
<dbReference type="EMBL" id="CM042011">
    <property type="protein sequence ID" value="KAI3766772.1"/>
    <property type="molecule type" value="Genomic_DNA"/>
</dbReference>